<dbReference type="EMBL" id="JAEVFJ010000027">
    <property type="protein sequence ID" value="KAH8093917.1"/>
    <property type="molecule type" value="Genomic_DNA"/>
</dbReference>
<protein>
    <submittedName>
        <fullName evidence="2">Uncharacterized protein</fullName>
    </submittedName>
</protein>
<evidence type="ECO:0000313" key="2">
    <source>
        <dbReference type="EMBL" id="KAH8093917.1"/>
    </source>
</evidence>
<feature type="compositionally biased region" description="Basic and acidic residues" evidence="1">
    <location>
        <begin position="314"/>
        <end position="326"/>
    </location>
</feature>
<comment type="caution">
    <text evidence="2">The sequence shown here is derived from an EMBL/GenBank/DDBJ whole genome shotgun (WGS) entry which is preliminary data.</text>
</comment>
<gene>
    <name evidence="2" type="ORF">BXZ70DRAFT_948436</name>
</gene>
<feature type="region of interest" description="Disordered" evidence="1">
    <location>
        <begin position="172"/>
        <end position="193"/>
    </location>
</feature>
<reference evidence="2" key="1">
    <citation type="journal article" date="2021" name="New Phytol.">
        <title>Evolutionary innovations through gain and loss of genes in the ectomycorrhizal Boletales.</title>
        <authorList>
            <person name="Wu G."/>
            <person name="Miyauchi S."/>
            <person name="Morin E."/>
            <person name="Kuo A."/>
            <person name="Drula E."/>
            <person name="Varga T."/>
            <person name="Kohler A."/>
            <person name="Feng B."/>
            <person name="Cao Y."/>
            <person name="Lipzen A."/>
            <person name="Daum C."/>
            <person name="Hundley H."/>
            <person name="Pangilinan J."/>
            <person name="Johnson J."/>
            <person name="Barry K."/>
            <person name="LaButti K."/>
            <person name="Ng V."/>
            <person name="Ahrendt S."/>
            <person name="Min B."/>
            <person name="Choi I.G."/>
            <person name="Park H."/>
            <person name="Plett J.M."/>
            <person name="Magnuson J."/>
            <person name="Spatafora J.W."/>
            <person name="Nagy L.G."/>
            <person name="Henrissat B."/>
            <person name="Grigoriev I.V."/>
            <person name="Yang Z.L."/>
            <person name="Xu J."/>
            <person name="Martin F.M."/>
        </authorList>
    </citation>
    <scope>NUCLEOTIDE SEQUENCE</scope>
    <source>
        <strain evidence="2">KKN 215</strain>
    </source>
</reference>
<accession>A0A8K0XMP2</accession>
<proteinExistence type="predicted"/>
<feature type="region of interest" description="Disordered" evidence="1">
    <location>
        <begin position="452"/>
        <end position="478"/>
    </location>
</feature>
<sequence>MSATLNDHVDRLTQLANSIRSTTTSDGNVFNTLGRPSVAGPFTRAVLTTPLGDLIRDIDPSETGLFTIVQPPQPGAAPASSEGDHAGSSMGEIARVGFVGATPLRRPPMGRDGIQRAREHEPEVYAHAALKYLDKYDSIRPMPRAVEQAERILEELAAVRESIDSLSERLLQTNDAGPSQPPPDPKSMAKEEERRIQELQTEIAELRKQKENILRKKTGIRSAAALTPRRKPTSKPAMALSPTSPDAAEHSFWNTPAASARTLHFTEDSLLTDEHMDLSAPSLASPLNDSVRGPPVRGKMPERAIARQLMFEPTKKDELSAEEKAANDSFEESPPLDVGATAVVEDDDFDEDDMTIMMKKSSPLASELPQQDPNATIELTTAPIISTSGAAQMEPKKQRFKITEEMEAVVSKIWTAMGDVIMPGNPYDLNGSGIGVKPPRAKETLAHLQQLSLQTTSPTSPNTSITSDASTQHQQQPGTQVTTQQILVAHVLLSLLSSPPNYSMALGKLKEVLAEKNGGATAQAVTRPIYACVAKKLLKIERGRGEQTVKFDM</sequence>
<keyword evidence="3" id="KW-1185">Reference proteome</keyword>
<evidence type="ECO:0000256" key="1">
    <source>
        <dbReference type="SAM" id="MobiDB-lite"/>
    </source>
</evidence>
<dbReference type="OrthoDB" id="3262547at2759"/>
<feature type="region of interest" description="Disordered" evidence="1">
    <location>
        <begin position="314"/>
        <end position="335"/>
    </location>
</feature>
<dbReference type="Proteomes" id="UP000813824">
    <property type="component" value="Unassembled WGS sequence"/>
</dbReference>
<organism evidence="2 3">
    <name type="scientific">Cristinia sonorae</name>
    <dbReference type="NCBI Taxonomy" id="1940300"/>
    <lineage>
        <taxon>Eukaryota</taxon>
        <taxon>Fungi</taxon>
        <taxon>Dikarya</taxon>
        <taxon>Basidiomycota</taxon>
        <taxon>Agaricomycotina</taxon>
        <taxon>Agaricomycetes</taxon>
        <taxon>Agaricomycetidae</taxon>
        <taxon>Agaricales</taxon>
        <taxon>Pleurotineae</taxon>
        <taxon>Stephanosporaceae</taxon>
        <taxon>Cristinia</taxon>
    </lineage>
</organism>
<dbReference type="AlphaFoldDB" id="A0A8K0XMP2"/>
<evidence type="ECO:0000313" key="3">
    <source>
        <dbReference type="Proteomes" id="UP000813824"/>
    </source>
</evidence>
<name>A0A8K0XMP2_9AGAR</name>
<feature type="region of interest" description="Disordered" evidence="1">
    <location>
        <begin position="226"/>
        <end position="248"/>
    </location>
</feature>